<dbReference type="RefSeq" id="WP_318647677.1">
    <property type="nucleotide sequence ID" value="NZ_CP137852.1"/>
</dbReference>
<dbReference type="Proteomes" id="UP001305521">
    <property type="component" value="Chromosome"/>
</dbReference>
<evidence type="ECO:0000313" key="1">
    <source>
        <dbReference type="EMBL" id="WPB83720.1"/>
    </source>
</evidence>
<protein>
    <submittedName>
        <fullName evidence="1">Uncharacterized protein</fullName>
    </submittedName>
</protein>
<gene>
    <name evidence="1" type="ORF">R9Z33_16585</name>
</gene>
<dbReference type="EMBL" id="CP137852">
    <property type="protein sequence ID" value="WPB83720.1"/>
    <property type="molecule type" value="Genomic_DNA"/>
</dbReference>
<sequence>MKTAVDSQEGAVRRLPGRKLKPEHREELLRIWGHVDDDGRKMMLFFARQLAREQGLVPADTPLVITDRVF</sequence>
<proteinExistence type="predicted"/>
<reference evidence="1 2" key="1">
    <citation type="submission" date="2023-11" db="EMBL/GenBank/DDBJ databases">
        <title>Arctic aerobic anoxygenic photoheterotroph Sediminicoccus rosea KRV36 adapts its photosynthesis to long days of polar summer.</title>
        <authorList>
            <person name="Tomasch J."/>
            <person name="Kopejtka K."/>
            <person name="Bily T."/>
            <person name="Gardiner A.T."/>
            <person name="Gardian Z."/>
            <person name="Shivaramu S."/>
            <person name="Koblizek M."/>
            <person name="Engelhardt F."/>
            <person name="Kaftan D."/>
        </authorList>
    </citation>
    <scope>NUCLEOTIDE SEQUENCE [LARGE SCALE GENOMIC DNA]</scope>
    <source>
        <strain evidence="1 2">R-30</strain>
    </source>
</reference>
<accession>A0ABZ0PDL2</accession>
<keyword evidence="2" id="KW-1185">Reference proteome</keyword>
<organism evidence="1 2">
    <name type="scientific">Sediminicoccus rosea</name>
    <dbReference type="NCBI Taxonomy" id="1225128"/>
    <lineage>
        <taxon>Bacteria</taxon>
        <taxon>Pseudomonadati</taxon>
        <taxon>Pseudomonadota</taxon>
        <taxon>Alphaproteobacteria</taxon>
        <taxon>Acetobacterales</taxon>
        <taxon>Roseomonadaceae</taxon>
        <taxon>Sediminicoccus</taxon>
    </lineage>
</organism>
<name>A0ABZ0PDL2_9PROT</name>
<evidence type="ECO:0000313" key="2">
    <source>
        <dbReference type="Proteomes" id="UP001305521"/>
    </source>
</evidence>